<gene>
    <name evidence="4" type="ORF">A3J15_03730</name>
</gene>
<dbReference type="GO" id="GO:0044550">
    <property type="term" value="P:secondary metabolite biosynthetic process"/>
    <property type="evidence" value="ECO:0007669"/>
    <property type="project" value="TreeGrafter"/>
</dbReference>
<dbReference type="CDD" id="cd00827">
    <property type="entry name" value="init_cond_enzymes"/>
    <property type="match status" value="1"/>
</dbReference>
<dbReference type="Pfam" id="PF08541">
    <property type="entry name" value="ACP_syn_III_C"/>
    <property type="match status" value="1"/>
</dbReference>
<keyword evidence="2" id="KW-0012">Acyltransferase</keyword>
<keyword evidence="1" id="KW-0808">Transferase</keyword>
<dbReference type="GO" id="GO:0004421">
    <property type="term" value="F:hydroxymethylglutaryl-CoA synthase activity"/>
    <property type="evidence" value="ECO:0007669"/>
    <property type="project" value="InterPro"/>
</dbReference>
<dbReference type="PANTHER" id="PTHR34069">
    <property type="entry name" value="3-OXOACYL-[ACYL-CARRIER-PROTEIN] SYNTHASE 3"/>
    <property type="match status" value="1"/>
</dbReference>
<sequence>MAGIVSYGFYIPKSRIRIGDIAKVWGKEEKNISASLKVQEKTVAGIDEDALTMAYESSTMAFSDVAIDKRKIGAVYVGSESHPYAVNPTSTILAEMLGIHGSYLASDTEFACKAATGALISGLGLINSKMADYVLVAASDKAQSMPHDVLEYTASSASVSLIMGRQDLLLKIIDYSTFSTDTPDFWRRDGIRYPSHGGRFTGQPAYFYHIYNASTDLLTKTKLKPEKFAHAVFHMPNGKFPIQIAYKLGFDFNQLKQSLVVEKLGNSYTASALLGLVSVLEVAKKGDLIFFASFGSGAGSDAFVFQVTDNIIQRRKRLSVSINDKKYIDYATYLKFMDVI</sequence>
<dbReference type="EMBL" id="MGAY01000054">
    <property type="protein sequence ID" value="OGK55755.1"/>
    <property type="molecule type" value="Genomic_DNA"/>
</dbReference>
<reference evidence="4 5" key="1">
    <citation type="journal article" date="2016" name="Nat. Commun.">
        <title>Thousands of microbial genomes shed light on interconnected biogeochemical processes in an aquifer system.</title>
        <authorList>
            <person name="Anantharaman K."/>
            <person name="Brown C.T."/>
            <person name="Hug L.A."/>
            <person name="Sharon I."/>
            <person name="Castelle C.J."/>
            <person name="Probst A.J."/>
            <person name="Thomas B.C."/>
            <person name="Singh A."/>
            <person name="Wilkins M.J."/>
            <person name="Karaoz U."/>
            <person name="Brodie E.L."/>
            <person name="Williams K.H."/>
            <person name="Hubbard S.S."/>
            <person name="Banfield J.F."/>
        </authorList>
    </citation>
    <scope>NUCLEOTIDE SEQUENCE [LARGE SCALE GENOMIC DNA]</scope>
</reference>
<evidence type="ECO:0000259" key="3">
    <source>
        <dbReference type="Pfam" id="PF08541"/>
    </source>
</evidence>
<dbReference type="Gene3D" id="3.40.47.10">
    <property type="match status" value="1"/>
</dbReference>
<proteinExistence type="predicted"/>
<evidence type="ECO:0000256" key="1">
    <source>
        <dbReference type="ARBA" id="ARBA00022679"/>
    </source>
</evidence>
<protein>
    <recommendedName>
        <fullName evidence="3">Beta-ketoacyl-[acyl-carrier-protein] synthase III C-terminal domain-containing protein</fullName>
    </recommendedName>
</protein>
<evidence type="ECO:0000256" key="2">
    <source>
        <dbReference type="ARBA" id="ARBA00023315"/>
    </source>
</evidence>
<evidence type="ECO:0000313" key="5">
    <source>
        <dbReference type="Proteomes" id="UP000176376"/>
    </source>
</evidence>
<comment type="caution">
    <text evidence="4">The sequence shown here is derived from an EMBL/GenBank/DDBJ whole genome shotgun (WGS) entry which is preliminary data.</text>
</comment>
<organism evidence="4 5">
    <name type="scientific">Candidatus Roizmanbacteria bacterium RIFCSPLOWO2_02_FULL_38_10</name>
    <dbReference type="NCBI Taxonomy" id="1802074"/>
    <lineage>
        <taxon>Bacteria</taxon>
        <taxon>Candidatus Roizmaniibacteriota</taxon>
    </lineage>
</organism>
<dbReference type="Proteomes" id="UP000176376">
    <property type="component" value="Unassembled WGS sequence"/>
</dbReference>
<dbReference type="InterPro" id="IPR013747">
    <property type="entry name" value="ACP_syn_III_C"/>
</dbReference>
<dbReference type="SUPFAM" id="SSF53901">
    <property type="entry name" value="Thiolase-like"/>
    <property type="match status" value="2"/>
</dbReference>
<name>A0A1F7JJG9_9BACT</name>
<dbReference type="InterPro" id="IPR016039">
    <property type="entry name" value="Thiolase-like"/>
</dbReference>
<dbReference type="AlphaFoldDB" id="A0A1F7JJG9"/>
<evidence type="ECO:0000313" key="4">
    <source>
        <dbReference type="EMBL" id="OGK55755.1"/>
    </source>
</evidence>
<dbReference type="NCBIfam" id="TIGR00748">
    <property type="entry name" value="HMG_CoA_syn_Arc"/>
    <property type="match status" value="1"/>
</dbReference>
<dbReference type="STRING" id="1802074.A3J15_03730"/>
<dbReference type="NCBIfam" id="NF003274">
    <property type="entry name" value="PRK04262.1"/>
    <property type="match status" value="1"/>
</dbReference>
<feature type="domain" description="Beta-ketoacyl-[acyl-carrier-protein] synthase III C-terminal" evidence="3">
    <location>
        <begin position="218"/>
        <end position="306"/>
    </location>
</feature>
<accession>A0A1F7JJG9</accession>
<dbReference type="PANTHER" id="PTHR34069:SF2">
    <property type="entry name" value="BETA-KETOACYL-[ACYL-CARRIER-PROTEIN] SYNTHASE III"/>
    <property type="match status" value="1"/>
</dbReference>
<dbReference type="InterPro" id="IPR004656">
    <property type="entry name" value="HMG_CoA_Synthase"/>
</dbReference>